<evidence type="ECO:0000259" key="2">
    <source>
        <dbReference type="Pfam" id="PF12850"/>
    </source>
</evidence>
<dbReference type="PANTHER" id="PTHR42850">
    <property type="entry name" value="METALLOPHOSPHOESTERASE"/>
    <property type="match status" value="1"/>
</dbReference>
<name>A0A385YZ71_9BACL</name>
<comment type="similarity">
    <text evidence="1">Belongs to the metallophosphoesterase superfamily. YfcE family.</text>
</comment>
<dbReference type="Proteomes" id="UP000265725">
    <property type="component" value="Chromosome"/>
</dbReference>
<protein>
    <submittedName>
        <fullName evidence="3">Metallophosphoesterase</fullName>
    </submittedName>
</protein>
<dbReference type="Gene3D" id="3.60.21.10">
    <property type="match status" value="1"/>
</dbReference>
<dbReference type="KEGG" id="paek:D3873_12765"/>
<evidence type="ECO:0000256" key="1">
    <source>
        <dbReference type="ARBA" id="ARBA00008950"/>
    </source>
</evidence>
<dbReference type="InterPro" id="IPR011152">
    <property type="entry name" value="Pesterase_MJ0912"/>
</dbReference>
<dbReference type="Pfam" id="PF12850">
    <property type="entry name" value="Metallophos_2"/>
    <property type="match status" value="1"/>
</dbReference>
<dbReference type="RefSeq" id="WP_119884365.1">
    <property type="nucleotide sequence ID" value="NZ_CP032418.1"/>
</dbReference>
<accession>A0A385YZ71</accession>
<dbReference type="PIRSF" id="PIRSF000883">
    <property type="entry name" value="Pesterase_MJ0912"/>
    <property type="match status" value="1"/>
</dbReference>
<proteinExistence type="inferred from homology"/>
<gene>
    <name evidence="3" type="ORF">D3873_12765</name>
</gene>
<dbReference type="InterPro" id="IPR050126">
    <property type="entry name" value="Ap4A_hydrolase"/>
</dbReference>
<reference evidence="4" key="1">
    <citation type="submission" date="2018-09" db="EMBL/GenBank/DDBJ databases">
        <authorList>
            <person name="Zhu H."/>
        </authorList>
    </citation>
    <scope>NUCLEOTIDE SEQUENCE [LARGE SCALE GENOMIC DNA]</scope>
    <source>
        <strain evidence="4">K2R23-3</strain>
    </source>
</reference>
<evidence type="ECO:0000313" key="3">
    <source>
        <dbReference type="EMBL" id="AYC30652.1"/>
    </source>
</evidence>
<dbReference type="SUPFAM" id="SSF56300">
    <property type="entry name" value="Metallo-dependent phosphatases"/>
    <property type="match status" value="1"/>
</dbReference>
<dbReference type="OrthoDB" id="9813918at2"/>
<dbReference type="InterPro" id="IPR029052">
    <property type="entry name" value="Metallo-depent_PP-like"/>
</dbReference>
<organism evidence="3 4">
    <name type="scientific">Paenisporosarcina cavernae</name>
    <dbReference type="NCBI Taxonomy" id="2320858"/>
    <lineage>
        <taxon>Bacteria</taxon>
        <taxon>Bacillati</taxon>
        <taxon>Bacillota</taxon>
        <taxon>Bacilli</taxon>
        <taxon>Bacillales</taxon>
        <taxon>Caryophanaceae</taxon>
        <taxon>Paenisporosarcina</taxon>
    </lineage>
</organism>
<dbReference type="EMBL" id="CP032418">
    <property type="protein sequence ID" value="AYC30652.1"/>
    <property type="molecule type" value="Genomic_DNA"/>
</dbReference>
<feature type="domain" description="Calcineurin-like phosphoesterase" evidence="2">
    <location>
        <begin position="1"/>
        <end position="199"/>
    </location>
</feature>
<keyword evidence="4" id="KW-1185">Reference proteome</keyword>
<dbReference type="GO" id="GO:0005737">
    <property type="term" value="C:cytoplasm"/>
    <property type="evidence" value="ECO:0007669"/>
    <property type="project" value="TreeGrafter"/>
</dbReference>
<dbReference type="InterPro" id="IPR024654">
    <property type="entry name" value="Calcineurin-like_PHP_lpxH"/>
</dbReference>
<sequence>MKIAIMTDIHGNLEALQAVMDQVKSVESIFVLGDMIAMGPNSNEVMALLREDARVHMITGNHDEAVVSLKKGNGHPASYVHTREHHKWVASQLEQTHADYLDALPRERVFSIDGMQLKGIHYHIPEYKKDASILEEPFADIVGESLDNVQSLFGDYEEDVICFGHHHPVHFFQDHRHVYLNPGALGVGKDDKARFAIVEGVNEKVTVSLQEVPYDKETFLRKMETYDVPQREVMLRLFY</sequence>
<dbReference type="AlphaFoldDB" id="A0A385YZ71"/>
<dbReference type="GO" id="GO:0016791">
    <property type="term" value="F:phosphatase activity"/>
    <property type="evidence" value="ECO:0007669"/>
    <property type="project" value="TreeGrafter"/>
</dbReference>
<dbReference type="PANTHER" id="PTHR42850:SF2">
    <property type="entry name" value="BLL5683 PROTEIN"/>
    <property type="match status" value="1"/>
</dbReference>
<evidence type="ECO:0000313" key="4">
    <source>
        <dbReference type="Proteomes" id="UP000265725"/>
    </source>
</evidence>